<keyword evidence="2" id="KW-0175">Coiled coil</keyword>
<accession>A0ABP0UN09</accession>
<evidence type="ECO:0000256" key="4">
    <source>
        <dbReference type="SAM" id="MobiDB-lite"/>
    </source>
</evidence>
<evidence type="ECO:0000256" key="2">
    <source>
        <dbReference type="ARBA" id="ARBA00023054"/>
    </source>
</evidence>
<evidence type="ECO:0000313" key="6">
    <source>
        <dbReference type="Proteomes" id="UP001497512"/>
    </source>
</evidence>
<proteinExistence type="inferred from homology"/>
<protein>
    <recommendedName>
        <fullName evidence="3">Biogenesis of lysosome-related organelles complex 1 subunit 7</fullName>
    </recommendedName>
</protein>
<feature type="compositionally biased region" description="Low complexity" evidence="4">
    <location>
        <begin position="53"/>
        <end position="62"/>
    </location>
</feature>
<dbReference type="Proteomes" id="UP001497512">
    <property type="component" value="Chromosome 5"/>
</dbReference>
<dbReference type="PANTHER" id="PTHR31305">
    <property type="entry name" value="SNARE-ASSOCIATED PROTEIN SNAPIN"/>
    <property type="match status" value="1"/>
</dbReference>
<dbReference type="InterPro" id="IPR028119">
    <property type="entry name" value="Snapin/Pallidin/Snn1"/>
</dbReference>
<feature type="region of interest" description="Disordered" evidence="4">
    <location>
        <begin position="1"/>
        <end position="65"/>
    </location>
</feature>
<feature type="region of interest" description="Disordered" evidence="4">
    <location>
        <begin position="163"/>
        <end position="190"/>
    </location>
</feature>
<dbReference type="PANTHER" id="PTHR31305:SF2">
    <property type="entry name" value="SNARE-ASSOCIATED PROTEIN SNAPIN"/>
    <property type="match status" value="1"/>
</dbReference>
<name>A0ABP0UN09_9BRYO</name>
<feature type="compositionally biased region" description="Basic and acidic residues" evidence="4">
    <location>
        <begin position="1"/>
        <end position="11"/>
    </location>
</feature>
<keyword evidence="6" id="KW-1185">Reference proteome</keyword>
<reference evidence="5" key="1">
    <citation type="submission" date="2024-02" db="EMBL/GenBank/DDBJ databases">
        <authorList>
            <consortium name="ELIXIR-Norway"/>
            <consortium name="Elixir Norway"/>
        </authorList>
    </citation>
    <scope>NUCLEOTIDE SEQUENCE</scope>
</reference>
<organism evidence="5 6">
    <name type="scientific">Sphagnum troendelagicum</name>
    <dbReference type="NCBI Taxonomy" id="128251"/>
    <lineage>
        <taxon>Eukaryota</taxon>
        <taxon>Viridiplantae</taxon>
        <taxon>Streptophyta</taxon>
        <taxon>Embryophyta</taxon>
        <taxon>Bryophyta</taxon>
        <taxon>Sphagnophytina</taxon>
        <taxon>Sphagnopsida</taxon>
        <taxon>Sphagnales</taxon>
        <taxon>Sphagnaceae</taxon>
        <taxon>Sphagnum</taxon>
    </lineage>
</organism>
<dbReference type="InterPro" id="IPR017246">
    <property type="entry name" value="Snapin"/>
</dbReference>
<comment type="similarity">
    <text evidence="1">Belongs to the SNAPIN family.</text>
</comment>
<evidence type="ECO:0000256" key="1">
    <source>
        <dbReference type="ARBA" id="ARBA00006111"/>
    </source>
</evidence>
<dbReference type="Pfam" id="PF14712">
    <property type="entry name" value="Snapin_Pallidin"/>
    <property type="match status" value="1"/>
</dbReference>
<evidence type="ECO:0000313" key="5">
    <source>
        <dbReference type="EMBL" id="CAK9225775.1"/>
    </source>
</evidence>
<sequence length="215" mass="22753">MDTKEQEEGRLRSAVSSTENSSSRDDVQDEEEEKLPISQSNADRSVGSGGSCGPSESSSAPSTAEDIVSRGIASVLGPVVRNFDSSVDGVMSSQKALSRSIDRLTQELDKQLEDAPLPLVVQHAAKLSGLRKRVQFLTHTLHVVKARIANMDRLISERVDANTSGSTTSIVGSTSIGSQDRQPTSTGFSQDRSTISALFGLNGGSFTSSSISSHP</sequence>
<feature type="compositionally biased region" description="Polar residues" evidence="4">
    <location>
        <begin position="179"/>
        <end position="190"/>
    </location>
</feature>
<evidence type="ECO:0000256" key="3">
    <source>
        <dbReference type="ARBA" id="ARBA00033330"/>
    </source>
</evidence>
<gene>
    <name evidence="5" type="ORF">CSSPTR1EN2_LOCUS17889</name>
</gene>
<feature type="compositionally biased region" description="Low complexity" evidence="4">
    <location>
        <begin position="163"/>
        <end position="178"/>
    </location>
</feature>
<dbReference type="EMBL" id="OZ019897">
    <property type="protein sequence ID" value="CAK9225775.1"/>
    <property type="molecule type" value="Genomic_DNA"/>
</dbReference>